<feature type="transmembrane region" description="Helical" evidence="5">
    <location>
        <begin position="50"/>
        <end position="79"/>
    </location>
</feature>
<dbReference type="PANTHER" id="PTHR12489:SF16">
    <property type="entry name" value="LHFPL TETRASPAN SUBFAMILY MEMBER 6 PROTEIN-RELATED"/>
    <property type="match status" value="1"/>
</dbReference>
<organism evidence="6">
    <name type="scientific">Amphimedon queenslandica</name>
    <name type="common">Sponge</name>
    <dbReference type="NCBI Taxonomy" id="400682"/>
    <lineage>
        <taxon>Eukaryota</taxon>
        <taxon>Metazoa</taxon>
        <taxon>Porifera</taxon>
        <taxon>Demospongiae</taxon>
        <taxon>Heteroscleromorpha</taxon>
        <taxon>Haplosclerida</taxon>
        <taxon>Niphatidae</taxon>
        <taxon>Amphimedon</taxon>
    </lineage>
</organism>
<dbReference type="EnsemblMetazoa" id="XM_011411846.2">
    <property type="protein sequence ID" value="XP_011410148.1"/>
    <property type="gene ID" value="LOC105316726"/>
</dbReference>
<feature type="transmembrane region" description="Helical" evidence="5">
    <location>
        <begin position="230"/>
        <end position="248"/>
    </location>
</feature>
<evidence type="ECO:0000256" key="3">
    <source>
        <dbReference type="ARBA" id="ARBA00022989"/>
    </source>
</evidence>
<reference evidence="7" key="1">
    <citation type="journal article" date="2010" name="Nature">
        <title>The Amphimedon queenslandica genome and the evolution of animal complexity.</title>
        <authorList>
            <person name="Srivastava M."/>
            <person name="Simakov O."/>
            <person name="Chapman J."/>
            <person name="Fahey B."/>
            <person name="Gauthier M.E."/>
            <person name="Mitros T."/>
            <person name="Richards G.S."/>
            <person name="Conaco C."/>
            <person name="Dacre M."/>
            <person name="Hellsten U."/>
            <person name="Larroux C."/>
            <person name="Putnam N.H."/>
            <person name="Stanke M."/>
            <person name="Adamska M."/>
            <person name="Darling A."/>
            <person name="Degnan S.M."/>
            <person name="Oakley T.H."/>
            <person name="Plachetzki D.C."/>
            <person name="Zhai Y."/>
            <person name="Adamski M."/>
            <person name="Calcino A."/>
            <person name="Cummins S.F."/>
            <person name="Goodstein D.M."/>
            <person name="Harris C."/>
            <person name="Jackson D.J."/>
            <person name="Leys S.P."/>
            <person name="Shu S."/>
            <person name="Woodcroft B.J."/>
            <person name="Vervoort M."/>
            <person name="Kosik K.S."/>
            <person name="Manning G."/>
            <person name="Degnan B.M."/>
            <person name="Rokhsar D.S."/>
        </authorList>
    </citation>
    <scope>NUCLEOTIDE SEQUENCE [LARGE SCALE GENOMIC DNA]</scope>
</reference>
<dbReference type="InterPro" id="IPR019372">
    <property type="entry name" value="LHFPL"/>
</dbReference>
<evidence type="ECO:0000313" key="7">
    <source>
        <dbReference type="Proteomes" id="UP000007879"/>
    </source>
</evidence>
<dbReference type="OrthoDB" id="10048434at2759"/>
<accession>A0A1X7VI62</accession>
<dbReference type="Pfam" id="PF10242">
    <property type="entry name" value="L_HMGIC_fpl"/>
    <property type="match status" value="1"/>
</dbReference>
<evidence type="ECO:0000256" key="4">
    <source>
        <dbReference type="ARBA" id="ARBA00023136"/>
    </source>
</evidence>
<keyword evidence="4 5" id="KW-0472">Membrane</keyword>
<evidence type="ECO:0000256" key="1">
    <source>
        <dbReference type="ARBA" id="ARBA00004141"/>
    </source>
</evidence>
<reference evidence="6" key="2">
    <citation type="submission" date="2017-05" db="UniProtKB">
        <authorList>
            <consortium name="EnsemblMetazoa"/>
        </authorList>
    </citation>
    <scope>IDENTIFICATION</scope>
</reference>
<feature type="transmembrane region" description="Helical" evidence="5">
    <location>
        <begin position="144"/>
        <end position="170"/>
    </location>
</feature>
<protein>
    <submittedName>
        <fullName evidence="6">Uncharacterized protein</fullName>
    </submittedName>
</protein>
<keyword evidence="2 5" id="KW-0812">Transmembrane</keyword>
<dbReference type="KEGG" id="aqu:105316726"/>
<dbReference type="Gene3D" id="1.20.140.150">
    <property type="match status" value="1"/>
</dbReference>
<comment type="subcellular location">
    <subcellularLocation>
        <location evidence="1">Membrane</location>
        <topology evidence="1">Multi-pass membrane protein</topology>
    </subcellularLocation>
</comment>
<keyword evidence="3 5" id="KW-1133">Transmembrane helix</keyword>
<evidence type="ECO:0000313" key="6">
    <source>
        <dbReference type="EnsemblMetazoa" id="Aqu2.1.39731_001"/>
    </source>
</evidence>
<name>A0A1X7VI62_AMPQE</name>
<proteinExistence type="predicted"/>
<keyword evidence="7" id="KW-1185">Reference proteome</keyword>
<dbReference type="STRING" id="400682.A0A1X7VI62"/>
<dbReference type="Proteomes" id="UP000007879">
    <property type="component" value="Unassembled WGS sequence"/>
</dbReference>
<dbReference type="AlphaFoldDB" id="A0A1X7VI62"/>
<evidence type="ECO:0000256" key="5">
    <source>
        <dbReference type="SAM" id="Phobius"/>
    </source>
</evidence>
<gene>
    <name evidence="6" type="primary">105316726</name>
</gene>
<evidence type="ECO:0000256" key="2">
    <source>
        <dbReference type="ARBA" id="ARBA00022692"/>
    </source>
</evidence>
<sequence length="268" mass="29345">MRYAQLSCKDPAPPLFTPDLETKAMASSRTESTRNLIHSSSSHKLRPRPVTVSGVSVASTTWLACTFLIIIGLVVAAGFPQWTTINSPTTSLQAINIETGLFYMCYTPGLGQDSSVQPICSLYVYPEFSPSNRTNLASIDLSDIVYLFTSSICYGVGTCLIMLSLIIGIVAYCKPRIKEKSIYLVAFVLQLFACLFLLAGMVLFPLIYHSDFARQFCGTQADYYVRGKCSVGWCAQLAMVVVSLSFYLPPLAIFSMNIADGLKSYGCC</sequence>
<dbReference type="GO" id="GO:0016020">
    <property type="term" value="C:membrane"/>
    <property type="evidence" value="ECO:0007669"/>
    <property type="project" value="UniProtKB-SubCell"/>
</dbReference>
<dbReference type="EnsemblMetazoa" id="Aqu2.1.39731_001">
    <property type="protein sequence ID" value="Aqu2.1.39731_001"/>
    <property type="gene ID" value="Aqu2.1.39731"/>
</dbReference>
<feature type="transmembrane region" description="Helical" evidence="5">
    <location>
        <begin position="182"/>
        <end position="210"/>
    </location>
</feature>
<dbReference type="InParanoid" id="A0A1X7VI62"/>
<dbReference type="PANTHER" id="PTHR12489">
    <property type="entry name" value="LIPOMA HMGIC FUSION PARTNER-LIKE PROTEIN"/>
    <property type="match status" value="1"/>
</dbReference>